<evidence type="ECO:0000313" key="7">
    <source>
        <dbReference type="Proteomes" id="UP000505377"/>
    </source>
</evidence>
<dbReference type="Pfam" id="PF00126">
    <property type="entry name" value="HTH_1"/>
    <property type="match status" value="1"/>
</dbReference>
<dbReference type="SUPFAM" id="SSF53850">
    <property type="entry name" value="Periplasmic binding protein-like II"/>
    <property type="match status" value="1"/>
</dbReference>
<evidence type="ECO:0000256" key="4">
    <source>
        <dbReference type="ARBA" id="ARBA00023163"/>
    </source>
</evidence>
<evidence type="ECO:0000259" key="5">
    <source>
        <dbReference type="PROSITE" id="PS50931"/>
    </source>
</evidence>
<dbReference type="SUPFAM" id="SSF46785">
    <property type="entry name" value="Winged helix' DNA-binding domain"/>
    <property type="match status" value="1"/>
</dbReference>
<evidence type="ECO:0000256" key="1">
    <source>
        <dbReference type="ARBA" id="ARBA00009437"/>
    </source>
</evidence>
<keyword evidence="2" id="KW-0805">Transcription regulation</keyword>
<dbReference type="InterPro" id="IPR036390">
    <property type="entry name" value="WH_DNA-bd_sf"/>
</dbReference>
<keyword evidence="3" id="KW-0238">DNA-binding</keyword>
<dbReference type="KEGG" id="pbro:HOP40_17655"/>
<organism evidence="6 7">
    <name type="scientific">Pseudonocardia broussonetiae</name>
    <dbReference type="NCBI Taxonomy" id="2736640"/>
    <lineage>
        <taxon>Bacteria</taxon>
        <taxon>Bacillati</taxon>
        <taxon>Actinomycetota</taxon>
        <taxon>Actinomycetes</taxon>
        <taxon>Pseudonocardiales</taxon>
        <taxon>Pseudonocardiaceae</taxon>
        <taxon>Pseudonocardia</taxon>
    </lineage>
</organism>
<dbReference type="Pfam" id="PF03466">
    <property type="entry name" value="LysR_substrate"/>
    <property type="match status" value="1"/>
</dbReference>
<reference evidence="6 7" key="1">
    <citation type="submission" date="2020-05" db="EMBL/GenBank/DDBJ databases">
        <authorList>
            <person name="Mo P."/>
        </authorList>
    </citation>
    <scope>NUCLEOTIDE SEQUENCE [LARGE SCALE GENOMIC DNA]</scope>
    <source>
        <strain evidence="6 7">Gen01</strain>
    </source>
</reference>
<evidence type="ECO:0000313" key="6">
    <source>
        <dbReference type="EMBL" id="QJY47409.1"/>
    </source>
</evidence>
<dbReference type="EMBL" id="CP053564">
    <property type="protein sequence ID" value="QJY47409.1"/>
    <property type="molecule type" value="Genomic_DNA"/>
</dbReference>
<dbReference type="GO" id="GO:0003700">
    <property type="term" value="F:DNA-binding transcription factor activity"/>
    <property type="evidence" value="ECO:0007669"/>
    <property type="project" value="InterPro"/>
</dbReference>
<evidence type="ECO:0000256" key="3">
    <source>
        <dbReference type="ARBA" id="ARBA00023125"/>
    </source>
</evidence>
<comment type="similarity">
    <text evidence="1">Belongs to the LysR transcriptional regulatory family.</text>
</comment>
<dbReference type="InterPro" id="IPR000847">
    <property type="entry name" value="LysR_HTH_N"/>
</dbReference>
<dbReference type="PANTHER" id="PTHR30346">
    <property type="entry name" value="TRANSCRIPTIONAL DUAL REGULATOR HCAR-RELATED"/>
    <property type="match status" value="1"/>
</dbReference>
<dbReference type="Proteomes" id="UP000505377">
    <property type="component" value="Chromosome"/>
</dbReference>
<proteinExistence type="inferred from homology"/>
<protein>
    <submittedName>
        <fullName evidence="6">LysR family transcriptional regulator</fullName>
    </submittedName>
</protein>
<name>A0A6M6JLX5_9PSEU</name>
<dbReference type="Gene3D" id="1.10.10.10">
    <property type="entry name" value="Winged helix-like DNA-binding domain superfamily/Winged helix DNA-binding domain"/>
    <property type="match status" value="1"/>
</dbReference>
<feature type="domain" description="HTH lysR-type" evidence="5">
    <location>
        <begin position="1"/>
        <end position="61"/>
    </location>
</feature>
<dbReference type="RefSeq" id="WP_172159993.1">
    <property type="nucleotide sequence ID" value="NZ_CP053564.1"/>
</dbReference>
<dbReference type="PANTHER" id="PTHR30346:SF29">
    <property type="entry name" value="LYSR SUBSTRATE-BINDING"/>
    <property type="match status" value="1"/>
</dbReference>
<accession>A0A6M6JLX5</accession>
<dbReference type="GO" id="GO:0032993">
    <property type="term" value="C:protein-DNA complex"/>
    <property type="evidence" value="ECO:0007669"/>
    <property type="project" value="TreeGrafter"/>
</dbReference>
<gene>
    <name evidence="6" type="ORF">HOP40_17655</name>
</gene>
<dbReference type="InterPro" id="IPR036388">
    <property type="entry name" value="WH-like_DNA-bd_sf"/>
</dbReference>
<dbReference type="PROSITE" id="PS50931">
    <property type="entry name" value="HTH_LYSR"/>
    <property type="match status" value="1"/>
</dbReference>
<dbReference type="Gene3D" id="3.40.190.10">
    <property type="entry name" value="Periplasmic binding protein-like II"/>
    <property type="match status" value="2"/>
</dbReference>
<keyword evidence="4" id="KW-0804">Transcription</keyword>
<sequence>MVLADLRRLRMLRELAERRTLTAVASALGYSPSAVSQQLAVLEKEAGVGLLEPAGRGVRLTDAGRVLAGHAAILLRAVEEAETDLASLTDEVRGRVRAVGVQSAARRLLIPALVELAGEHPGVAVEITELEVELALPELRLGAVDLVISDDYDGFPRPRPAGLVHTPLHREAVRLVLPAAHPLAQGEAAVPVAALRDEVWAASGEGTGHHAMVLGTCRAHGGYEPDLRHRSDDADVQLELVRSAGVVTLLPDLALPAVDPRLAVRDVAGVDLARRLFVVTRDAPVSPALRAYLAALLEQGRRSPA</sequence>
<dbReference type="AlphaFoldDB" id="A0A6M6JLX5"/>
<dbReference type="InterPro" id="IPR005119">
    <property type="entry name" value="LysR_subst-bd"/>
</dbReference>
<keyword evidence="7" id="KW-1185">Reference proteome</keyword>
<evidence type="ECO:0000256" key="2">
    <source>
        <dbReference type="ARBA" id="ARBA00023015"/>
    </source>
</evidence>
<dbReference type="GO" id="GO:0003677">
    <property type="term" value="F:DNA binding"/>
    <property type="evidence" value="ECO:0007669"/>
    <property type="project" value="UniProtKB-KW"/>
</dbReference>